<dbReference type="WBParaSite" id="PDA_v2.g30805.t1">
    <property type="protein sequence ID" value="PDA_v2.g30805.t1"/>
    <property type="gene ID" value="PDA_v2.g30805"/>
</dbReference>
<proteinExistence type="predicted"/>
<dbReference type="Proteomes" id="UP000887578">
    <property type="component" value="Unplaced"/>
</dbReference>
<protein>
    <submittedName>
        <fullName evidence="2">C2H2-type domain-containing protein</fullName>
    </submittedName>
</protein>
<evidence type="ECO:0000313" key="1">
    <source>
        <dbReference type="Proteomes" id="UP000887578"/>
    </source>
</evidence>
<dbReference type="AlphaFoldDB" id="A0A914QM10"/>
<sequence length="79" mass="9006">MHFNSDDGDEGEKPICQECGAAFVNMENLTAHFEKCDIRKKKLVNERSIYMKGFDGKINVSAVKDALLQFGKVEKVIYY</sequence>
<reference evidence="2" key="1">
    <citation type="submission" date="2022-11" db="UniProtKB">
        <authorList>
            <consortium name="WormBaseParasite"/>
        </authorList>
    </citation>
    <scope>IDENTIFICATION</scope>
</reference>
<keyword evidence="1" id="KW-1185">Reference proteome</keyword>
<organism evidence="1 2">
    <name type="scientific">Panagrolaimus davidi</name>
    <dbReference type="NCBI Taxonomy" id="227884"/>
    <lineage>
        <taxon>Eukaryota</taxon>
        <taxon>Metazoa</taxon>
        <taxon>Ecdysozoa</taxon>
        <taxon>Nematoda</taxon>
        <taxon>Chromadorea</taxon>
        <taxon>Rhabditida</taxon>
        <taxon>Tylenchina</taxon>
        <taxon>Panagrolaimomorpha</taxon>
        <taxon>Panagrolaimoidea</taxon>
        <taxon>Panagrolaimidae</taxon>
        <taxon>Panagrolaimus</taxon>
    </lineage>
</organism>
<accession>A0A914QM10</accession>
<name>A0A914QM10_9BILA</name>
<evidence type="ECO:0000313" key="2">
    <source>
        <dbReference type="WBParaSite" id="PDA_v2.g30805.t1"/>
    </source>
</evidence>